<name>A0A1V6U002_9EURO</name>
<keyword evidence="3" id="KW-0808">Transferase</keyword>
<dbReference type="InterPro" id="IPR000719">
    <property type="entry name" value="Prot_kinase_dom"/>
</dbReference>
<keyword evidence="5" id="KW-0418">Kinase</keyword>
<sequence>MKDHTRHRTEDTWSGTAVHRPSTVEHYHYVKRPRWSHAAQDGKLPNGHGARKHSWPFFGHEQHLLPSVQTECRPLVDSDTNDTSTHEIESTLSFTEKYGRCLEILHYGSNSTTRLHERKSSTSSRNSTSQSPRLLAIKVFRYNILDLNKTLSQNTSSTHCSPSSISNHHPDHPNILQITDLLYNERSELCLVMPFCSGGDLHELLSCRGSLSSNEADCIIAQILRALSFLHDHDTAHRDVRLETILLTANGAVKLAGFGNGHVRRIWDKCVIPVQEELERSQHPLPSSRQTSSWSFSLPWPFAPFKGHEGGAIRGSGDYASSTASFPGISLPYIPPEGLKYRIRRSSDEDDEYENDPRPADIWSTAIIYLALIYGRLPWRCTRPRREDTRYLEYLRARMEEDGYPPIEALGKRRRNAIYAMLNPIPRKRITASAMLRSEWIDGVVICEAGEMGY</sequence>
<reference evidence="11" key="1">
    <citation type="journal article" date="2017" name="Nat. Microbiol.">
        <title>Global analysis of biosynthetic gene clusters reveals vast potential of secondary metabolite production in Penicillium species.</title>
        <authorList>
            <person name="Nielsen J.C."/>
            <person name="Grijseels S."/>
            <person name="Prigent S."/>
            <person name="Ji B."/>
            <person name="Dainat J."/>
            <person name="Nielsen K.F."/>
            <person name="Frisvad J.C."/>
            <person name="Workman M."/>
            <person name="Nielsen J."/>
        </authorList>
    </citation>
    <scope>NUCLEOTIDE SEQUENCE [LARGE SCALE GENOMIC DNA]</scope>
    <source>
        <strain evidence="11">IBT 24891</strain>
    </source>
</reference>
<comment type="catalytic activity">
    <reaction evidence="8">
        <text>L-seryl-[protein] + ATP = O-phospho-L-seryl-[protein] + ADP + H(+)</text>
        <dbReference type="Rhea" id="RHEA:17989"/>
        <dbReference type="Rhea" id="RHEA-COMP:9863"/>
        <dbReference type="Rhea" id="RHEA-COMP:11604"/>
        <dbReference type="ChEBI" id="CHEBI:15378"/>
        <dbReference type="ChEBI" id="CHEBI:29999"/>
        <dbReference type="ChEBI" id="CHEBI:30616"/>
        <dbReference type="ChEBI" id="CHEBI:83421"/>
        <dbReference type="ChEBI" id="CHEBI:456216"/>
        <dbReference type="EC" id="2.7.11.1"/>
    </reaction>
</comment>
<keyword evidence="6" id="KW-0067">ATP-binding</keyword>
<gene>
    <name evidence="10" type="ORF">PENSTE_c001G08610</name>
</gene>
<dbReference type="PANTHER" id="PTHR24343">
    <property type="entry name" value="SERINE/THREONINE KINASE"/>
    <property type="match status" value="1"/>
</dbReference>
<dbReference type="STRING" id="303698.A0A1V6U002"/>
<dbReference type="GO" id="GO:0005524">
    <property type="term" value="F:ATP binding"/>
    <property type="evidence" value="ECO:0007669"/>
    <property type="project" value="UniProtKB-KW"/>
</dbReference>
<dbReference type="Proteomes" id="UP000191285">
    <property type="component" value="Unassembled WGS sequence"/>
</dbReference>
<dbReference type="GO" id="GO:0004674">
    <property type="term" value="F:protein serine/threonine kinase activity"/>
    <property type="evidence" value="ECO:0007669"/>
    <property type="project" value="UniProtKB-KW"/>
</dbReference>
<dbReference type="Pfam" id="PF00069">
    <property type="entry name" value="Pkinase"/>
    <property type="match status" value="1"/>
</dbReference>
<keyword evidence="4" id="KW-0547">Nucleotide-binding</keyword>
<dbReference type="InterPro" id="IPR011009">
    <property type="entry name" value="Kinase-like_dom_sf"/>
</dbReference>
<evidence type="ECO:0000256" key="7">
    <source>
        <dbReference type="ARBA" id="ARBA00047899"/>
    </source>
</evidence>
<evidence type="ECO:0000256" key="2">
    <source>
        <dbReference type="ARBA" id="ARBA00022527"/>
    </source>
</evidence>
<accession>A0A1V6U002</accession>
<comment type="caution">
    <text evidence="10">The sequence shown here is derived from an EMBL/GenBank/DDBJ whole genome shotgun (WGS) entry which is preliminary data.</text>
</comment>
<dbReference type="OrthoDB" id="4062651at2759"/>
<evidence type="ECO:0000256" key="1">
    <source>
        <dbReference type="ARBA" id="ARBA00012513"/>
    </source>
</evidence>
<keyword evidence="2" id="KW-0723">Serine/threonine-protein kinase</keyword>
<organism evidence="10 11">
    <name type="scientific">Penicillium steckii</name>
    <dbReference type="NCBI Taxonomy" id="303698"/>
    <lineage>
        <taxon>Eukaryota</taxon>
        <taxon>Fungi</taxon>
        <taxon>Dikarya</taxon>
        <taxon>Ascomycota</taxon>
        <taxon>Pezizomycotina</taxon>
        <taxon>Eurotiomycetes</taxon>
        <taxon>Eurotiomycetidae</taxon>
        <taxon>Eurotiales</taxon>
        <taxon>Aspergillaceae</taxon>
        <taxon>Penicillium</taxon>
    </lineage>
</organism>
<protein>
    <recommendedName>
        <fullName evidence="1">non-specific serine/threonine protein kinase</fullName>
        <ecNumber evidence="1">2.7.11.1</ecNumber>
    </recommendedName>
</protein>
<dbReference type="AlphaFoldDB" id="A0A1V6U002"/>
<keyword evidence="11" id="KW-1185">Reference proteome</keyword>
<dbReference type="PANTHER" id="PTHR24343:SF558">
    <property type="entry name" value="PROTEIN KINASE DOMAIN-CONTAINING PROTEIN"/>
    <property type="match status" value="1"/>
</dbReference>
<dbReference type="EMBL" id="MLKD01000001">
    <property type="protein sequence ID" value="OQE31409.1"/>
    <property type="molecule type" value="Genomic_DNA"/>
</dbReference>
<evidence type="ECO:0000256" key="3">
    <source>
        <dbReference type="ARBA" id="ARBA00022679"/>
    </source>
</evidence>
<dbReference type="SMART" id="SM00220">
    <property type="entry name" value="S_TKc"/>
    <property type="match status" value="1"/>
</dbReference>
<dbReference type="GO" id="GO:0030003">
    <property type="term" value="P:intracellular monoatomic cation homeostasis"/>
    <property type="evidence" value="ECO:0007669"/>
    <property type="project" value="TreeGrafter"/>
</dbReference>
<dbReference type="Gene3D" id="1.10.510.10">
    <property type="entry name" value="Transferase(Phosphotransferase) domain 1"/>
    <property type="match status" value="2"/>
</dbReference>
<comment type="catalytic activity">
    <reaction evidence="7">
        <text>L-threonyl-[protein] + ATP = O-phospho-L-threonyl-[protein] + ADP + H(+)</text>
        <dbReference type="Rhea" id="RHEA:46608"/>
        <dbReference type="Rhea" id="RHEA-COMP:11060"/>
        <dbReference type="Rhea" id="RHEA-COMP:11605"/>
        <dbReference type="ChEBI" id="CHEBI:15378"/>
        <dbReference type="ChEBI" id="CHEBI:30013"/>
        <dbReference type="ChEBI" id="CHEBI:30616"/>
        <dbReference type="ChEBI" id="CHEBI:61977"/>
        <dbReference type="ChEBI" id="CHEBI:456216"/>
        <dbReference type="EC" id="2.7.11.1"/>
    </reaction>
</comment>
<evidence type="ECO:0000259" key="9">
    <source>
        <dbReference type="PROSITE" id="PS50011"/>
    </source>
</evidence>
<dbReference type="EC" id="2.7.11.1" evidence="1"/>
<evidence type="ECO:0000256" key="8">
    <source>
        <dbReference type="ARBA" id="ARBA00048679"/>
    </source>
</evidence>
<evidence type="ECO:0000313" key="10">
    <source>
        <dbReference type="EMBL" id="OQE31409.1"/>
    </source>
</evidence>
<evidence type="ECO:0000256" key="4">
    <source>
        <dbReference type="ARBA" id="ARBA00022741"/>
    </source>
</evidence>
<feature type="domain" description="Protein kinase" evidence="9">
    <location>
        <begin position="99"/>
        <end position="441"/>
    </location>
</feature>
<dbReference type="GO" id="GO:0005829">
    <property type="term" value="C:cytosol"/>
    <property type="evidence" value="ECO:0007669"/>
    <property type="project" value="TreeGrafter"/>
</dbReference>
<evidence type="ECO:0000256" key="6">
    <source>
        <dbReference type="ARBA" id="ARBA00022840"/>
    </source>
</evidence>
<evidence type="ECO:0000313" key="11">
    <source>
        <dbReference type="Proteomes" id="UP000191285"/>
    </source>
</evidence>
<dbReference type="PROSITE" id="PS50011">
    <property type="entry name" value="PROTEIN_KINASE_DOM"/>
    <property type="match status" value="1"/>
</dbReference>
<dbReference type="SUPFAM" id="SSF56112">
    <property type="entry name" value="Protein kinase-like (PK-like)"/>
    <property type="match status" value="1"/>
</dbReference>
<evidence type="ECO:0000256" key="5">
    <source>
        <dbReference type="ARBA" id="ARBA00022777"/>
    </source>
</evidence>
<proteinExistence type="predicted"/>